<evidence type="ECO:0008006" key="3">
    <source>
        <dbReference type="Google" id="ProtNLM"/>
    </source>
</evidence>
<dbReference type="InParanoid" id="A0A0C3HG23"/>
<evidence type="ECO:0000313" key="1">
    <source>
        <dbReference type="EMBL" id="KIN07121.1"/>
    </source>
</evidence>
<keyword evidence="2" id="KW-1185">Reference proteome</keyword>
<accession>A0A0C3HG23</accession>
<dbReference type="HOGENOM" id="CLU_096538_0_0_1"/>
<evidence type="ECO:0000313" key="2">
    <source>
        <dbReference type="Proteomes" id="UP000054321"/>
    </source>
</evidence>
<name>A0A0C3HG23_OIDMZ</name>
<dbReference type="Gene3D" id="3.30.450.410">
    <property type="match status" value="1"/>
</dbReference>
<organism evidence="1 2">
    <name type="scientific">Oidiodendron maius (strain Zn)</name>
    <dbReference type="NCBI Taxonomy" id="913774"/>
    <lineage>
        <taxon>Eukaryota</taxon>
        <taxon>Fungi</taxon>
        <taxon>Dikarya</taxon>
        <taxon>Ascomycota</taxon>
        <taxon>Pezizomycotina</taxon>
        <taxon>Leotiomycetes</taxon>
        <taxon>Leotiomycetes incertae sedis</taxon>
        <taxon>Myxotrichaceae</taxon>
        <taxon>Oidiodendron</taxon>
    </lineage>
</organism>
<dbReference type="GO" id="GO:0018836">
    <property type="term" value="F:alkylmercury lyase activity"/>
    <property type="evidence" value="ECO:0007669"/>
    <property type="project" value="InterPro"/>
</dbReference>
<proteinExistence type="predicted"/>
<gene>
    <name evidence="1" type="ORF">OIDMADRAFT_15998</name>
</gene>
<dbReference type="InterPro" id="IPR004927">
    <property type="entry name" value="MerB"/>
</dbReference>
<dbReference type="OrthoDB" id="4810243at2759"/>
<reference evidence="1 2" key="1">
    <citation type="submission" date="2014-04" db="EMBL/GenBank/DDBJ databases">
        <authorList>
            <consortium name="DOE Joint Genome Institute"/>
            <person name="Kuo A."/>
            <person name="Martino E."/>
            <person name="Perotto S."/>
            <person name="Kohler A."/>
            <person name="Nagy L.G."/>
            <person name="Floudas D."/>
            <person name="Copeland A."/>
            <person name="Barry K.W."/>
            <person name="Cichocki N."/>
            <person name="Veneault-Fourrey C."/>
            <person name="LaButti K."/>
            <person name="Lindquist E.A."/>
            <person name="Lipzen A."/>
            <person name="Lundell T."/>
            <person name="Morin E."/>
            <person name="Murat C."/>
            <person name="Sun H."/>
            <person name="Tunlid A."/>
            <person name="Henrissat B."/>
            <person name="Grigoriev I.V."/>
            <person name="Hibbett D.S."/>
            <person name="Martin F."/>
            <person name="Nordberg H.P."/>
            <person name="Cantor M.N."/>
            <person name="Hua S.X."/>
        </authorList>
    </citation>
    <scope>NUCLEOTIDE SEQUENCE [LARGE SCALE GENOMIC DNA]</scope>
    <source>
        <strain evidence="1 2">Zn</strain>
    </source>
</reference>
<dbReference type="AlphaFoldDB" id="A0A0C3HG23"/>
<protein>
    <recommendedName>
        <fullName evidence="3">Alkylmercury lyase</fullName>
    </recommendedName>
</protein>
<reference evidence="2" key="2">
    <citation type="submission" date="2015-01" db="EMBL/GenBank/DDBJ databases">
        <title>Evolutionary Origins and Diversification of the Mycorrhizal Mutualists.</title>
        <authorList>
            <consortium name="DOE Joint Genome Institute"/>
            <consortium name="Mycorrhizal Genomics Consortium"/>
            <person name="Kohler A."/>
            <person name="Kuo A."/>
            <person name="Nagy L.G."/>
            <person name="Floudas D."/>
            <person name="Copeland A."/>
            <person name="Barry K.W."/>
            <person name="Cichocki N."/>
            <person name="Veneault-Fourrey C."/>
            <person name="LaButti K."/>
            <person name="Lindquist E.A."/>
            <person name="Lipzen A."/>
            <person name="Lundell T."/>
            <person name="Morin E."/>
            <person name="Murat C."/>
            <person name="Riley R."/>
            <person name="Ohm R."/>
            <person name="Sun H."/>
            <person name="Tunlid A."/>
            <person name="Henrissat B."/>
            <person name="Grigoriev I.V."/>
            <person name="Hibbett D.S."/>
            <person name="Martin F."/>
        </authorList>
    </citation>
    <scope>NUCLEOTIDE SEQUENCE [LARGE SCALE GENOMIC DNA]</scope>
    <source>
        <strain evidence="2">Zn</strain>
    </source>
</reference>
<dbReference type="EMBL" id="KN832870">
    <property type="protein sequence ID" value="KIN07121.1"/>
    <property type="molecule type" value="Genomic_DNA"/>
</dbReference>
<dbReference type="Pfam" id="PF03243">
    <property type="entry name" value="MerB"/>
    <property type="match status" value="1"/>
</dbReference>
<dbReference type="Proteomes" id="UP000054321">
    <property type="component" value="Unassembled WGS sequence"/>
</dbReference>
<dbReference type="InterPro" id="IPR053717">
    <property type="entry name" value="MerB_lyase_sf"/>
</dbReference>
<sequence length="232" mass="26496">MMDEHPSNVRYHIFKFCLEHCHPPSIGELAILTGQPVDKIPEILRVLEQEKHLVLYKENVPSQTPIAMVHPFAHLPTPYVVSQGEKSWFANCAWCAFGLASMLSSTEGPIQIQARSGSVGQELRFEILNGSVSVITGTQNAVIHFSVPPSQWWNDVRFTCSTIQVFESRDEPEEWCERYGFDKGEVIPLDTMWKLAKAWYHDKANYDYKRKSHSEVQNLYTSLGMTSSFWAS</sequence>
<dbReference type="SUPFAM" id="SSF160387">
    <property type="entry name" value="NosL/MerB-like"/>
    <property type="match status" value="1"/>
</dbReference>